<reference evidence="5" key="1">
    <citation type="submission" date="2021-02" db="EMBL/GenBank/DDBJ databases">
        <title>Genome-Resolved Metagenomics of a Microbial Community Performing Photosynthetic Biological Nutrient Removal.</title>
        <authorList>
            <person name="Mcdaniel E.A."/>
        </authorList>
    </citation>
    <scope>NUCLEOTIDE SEQUENCE</scope>
    <source>
        <strain evidence="5">UWPOB_OBS1</strain>
    </source>
</reference>
<dbReference type="SMART" id="SM00347">
    <property type="entry name" value="HTH_MARR"/>
    <property type="match status" value="2"/>
</dbReference>
<evidence type="ECO:0000256" key="2">
    <source>
        <dbReference type="ARBA" id="ARBA00023125"/>
    </source>
</evidence>
<comment type="caution">
    <text evidence="5">The sequence shown here is derived from an EMBL/GenBank/DDBJ whole genome shotgun (WGS) entry which is preliminary data.</text>
</comment>
<dbReference type="GO" id="GO:0003677">
    <property type="term" value="F:DNA binding"/>
    <property type="evidence" value="ECO:0007669"/>
    <property type="project" value="UniProtKB-KW"/>
</dbReference>
<keyword evidence="1" id="KW-0805">Transcription regulation</keyword>
<dbReference type="AlphaFoldDB" id="A0A8J7P7M2"/>
<dbReference type="InterPro" id="IPR036390">
    <property type="entry name" value="WH_DNA-bd_sf"/>
</dbReference>
<evidence type="ECO:0000259" key="4">
    <source>
        <dbReference type="PROSITE" id="PS50995"/>
    </source>
</evidence>
<dbReference type="Proteomes" id="UP000664277">
    <property type="component" value="Unassembled WGS sequence"/>
</dbReference>
<dbReference type="PROSITE" id="PS50995">
    <property type="entry name" value="HTH_MARR_2"/>
    <property type="match status" value="2"/>
</dbReference>
<dbReference type="PANTHER" id="PTHR42756:SF1">
    <property type="entry name" value="TRANSCRIPTIONAL REPRESSOR OF EMRAB OPERON"/>
    <property type="match status" value="1"/>
</dbReference>
<gene>
    <name evidence="5" type="ORF">J0M35_11145</name>
</gene>
<dbReference type="InterPro" id="IPR000835">
    <property type="entry name" value="HTH_MarR-typ"/>
</dbReference>
<keyword evidence="3" id="KW-0804">Transcription</keyword>
<dbReference type="EMBL" id="JAFLCK010000014">
    <property type="protein sequence ID" value="MBN8660914.1"/>
    <property type="molecule type" value="Genomic_DNA"/>
</dbReference>
<dbReference type="PRINTS" id="PR00598">
    <property type="entry name" value="HTHMARR"/>
</dbReference>
<name>A0A8J7P7M2_9BACT</name>
<keyword evidence="2" id="KW-0238">DNA-binding</keyword>
<evidence type="ECO:0000256" key="1">
    <source>
        <dbReference type="ARBA" id="ARBA00023015"/>
    </source>
</evidence>
<dbReference type="PANTHER" id="PTHR42756">
    <property type="entry name" value="TRANSCRIPTIONAL REGULATOR, MARR"/>
    <property type="match status" value="1"/>
</dbReference>
<sequence length="321" mass="37198">MERSSLNNSTQIEEYKQFLDRTSLGSLTKRASNLLTLKLTNQLEPFQLTANHWIVLSCLWRRDGQPVTYIARQIQQIGGTLTGVLDRMEKRKLVVRRRDKQDRRIWRVFLTEKGSQLLNELPRLVRQIWDQALEQISKEEKERFSQLIDHCLKNLIPEYSCSLPECSNELPPELSRILPPKSLGYRMKVLTLALSRRFSEVLSPYEVTTVQWVALCRLWRQEGITTMEIGSHVDMVGGTLTGLLDRMEERGLVSRRVDEQDKRRILVFLTARGKELYQVLPPLALAITGDTTKGLKPSDIDFMKDFLQRMITALESKQVSK</sequence>
<evidence type="ECO:0000313" key="6">
    <source>
        <dbReference type="Proteomes" id="UP000664277"/>
    </source>
</evidence>
<feature type="domain" description="HTH marR-type" evidence="4">
    <location>
        <begin position="21"/>
        <end position="153"/>
    </location>
</feature>
<dbReference type="PROSITE" id="PS01117">
    <property type="entry name" value="HTH_MARR_1"/>
    <property type="match status" value="1"/>
</dbReference>
<dbReference type="InterPro" id="IPR023187">
    <property type="entry name" value="Tscrpt_reg_MarR-type_CS"/>
</dbReference>
<dbReference type="Gene3D" id="1.10.10.10">
    <property type="entry name" value="Winged helix-like DNA-binding domain superfamily/Winged helix DNA-binding domain"/>
    <property type="match status" value="2"/>
</dbReference>
<dbReference type="GO" id="GO:0003700">
    <property type="term" value="F:DNA-binding transcription factor activity"/>
    <property type="evidence" value="ECO:0007669"/>
    <property type="project" value="InterPro"/>
</dbReference>
<evidence type="ECO:0000313" key="5">
    <source>
        <dbReference type="EMBL" id="MBN8660914.1"/>
    </source>
</evidence>
<organism evidence="5 6">
    <name type="scientific">Candidatus Obscuribacter phosphatis</name>
    <dbReference type="NCBI Taxonomy" id="1906157"/>
    <lineage>
        <taxon>Bacteria</taxon>
        <taxon>Bacillati</taxon>
        <taxon>Candidatus Melainabacteria</taxon>
        <taxon>Candidatus Obscuribacterales</taxon>
        <taxon>Candidatus Obscuribacteraceae</taxon>
        <taxon>Candidatus Obscuribacter</taxon>
    </lineage>
</organism>
<proteinExistence type="predicted"/>
<dbReference type="Pfam" id="PF01047">
    <property type="entry name" value="MarR"/>
    <property type="match status" value="2"/>
</dbReference>
<protein>
    <submittedName>
        <fullName evidence="5">MarR family transcriptional regulator</fullName>
    </submittedName>
</protein>
<evidence type="ECO:0000256" key="3">
    <source>
        <dbReference type="ARBA" id="ARBA00023163"/>
    </source>
</evidence>
<feature type="domain" description="HTH marR-type" evidence="4">
    <location>
        <begin position="180"/>
        <end position="312"/>
    </location>
</feature>
<accession>A0A8J7P7M2</accession>
<dbReference type="SUPFAM" id="SSF46785">
    <property type="entry name" value="Winged helix' DNA-binding domain"/>
    <property type="match status" value="2"/>
</dbReference>
<dbReference type="InterPro" id="IPR036388">
    <property type="entry name" value="WH-like_DNA-bd_sf"/>
</dbReference>